<dbReference type="AlphaFoldDB" id="A0AAP2G5F2"/>
<keyword evidence="2" id="KW-1185">Reference proteome</keyword>
<dbReference type="EMBL" id="JAHCMY010000005">
    <property type="protein sequence ID" value="MBS9524468.1"/>
    <property type="molecule type" value="Genomic_DNA"/>
</dbReference>
<gene>
    <name evidence="1" type="ORF">KI659_10620</name>
</gene>
<reference evidence="1 2" key="1">
    <citation type="submission" date="2021-05" db="EMBL/GenBank/DDBJ databases">
        <authorList>
            <person name="Zhang Z.D."/>
            <person name="Osman G."/>
        </authorList>
    </citation>
    <scope>NUCLEOTIDE SEQUENCE [LARGE SCALE GENOMIC DNA]</scope>
    <source>
        <strain evidence="1 2">KCTC 32217</strain>
    </source>
</reference>
<evidence type="ECO:0000313" key="2">
    <source>
        <dbReference type="Proteomes" id="UP001319104"/>
    </source>
</evidence>
<dbReference type="Proteomes" id="UP001319104">
    <property type="component" value="Unassembled WGS sequence"/>
</dbReference>
<organism evidence="1 2">
    <name type="scientific">Litoribacter ruber</name>
    <dbReference type="NCBI Taxonomy" id="702568"/>
    <lineage>
        <taxon>Bacteria</taxon>
        <taxon>Pseudomonadati</taxon>
        <taxon>Bacteroidota</taxon>
        <taxon>Cytophagia</taxon>
        <taxon>Cytophagales</taxon>
        <taxon>Cyclobacteriaceae</taxon>
        <taxon>Litoribacter</taxon>
    </lineage>
</organism>
<sequence length="205" mass="23783">MATITETPPQFEIPENILNFHDLAYVLEDFDPKSGVQHVIENPTLITANLPQVLEWLHNMDKPRELEKTPCGIPLLLFDQEINTEKVLFHYDGSEGSAQIIKGFINLFGARLKNSQATIISPGFIPKSKLSEEKELVSLINQHFEDTFFIKFNFRKIADFWSYATQTKCNLMVTSKKYQAELAKVLYHFYKGERWYDKLSIYLSK</sequence>
<comment type="caution">
    <text evidence="1">The sequence shown here is derived from an EMBL/GenBank/DDBJ whole genome shotgun (WGS) entry which is preliminary data.</text>
</comment>
<name>A0AAP2G5F2_9BACT</name>
<dbReference type="RefSeq" id="WP_213945328.1">
    <property type="nucleotide sequence ID" value="NZ_JAHBGI010000002.1"/>
</dbReference>
<accession>A0AAP2G5F2</accession>
<evidence type="ECO:0000313" key="1">
    <source>
        <dbReference type="EMBL" id="MBS9524468.1"/>
    </source>
</evidence>
<protein>
    <submittedName>
        <fullName evidence="1">Uncharacterized protein</fullName>
    </submittedName>
</protein>
<proteinExistence type="predicted"/>